<keyword evidence="1" id="KW-0812">Transmembrane</keyword>
<evidence type="ECO:0000313" key="3">
    <source>
        <dbReference type="Proteomes" id="UP000037594"/>
    </source>
</evidence>
<proteinExistence type="predicted"/>
<sequence length="71" mass="7748">MDADDIAALIGMFLLALVLDAVKLFAGAGVIMWLAGTFTDYPLGYWTVFVYLIIGWVVLMVISPSFKSSND</sequence>
<comment type="caution">
    <text evidence="2">The sequence shown here is derived from an EMBL/GenBank/DDBJ whole genome shotgun (WGS) entry which is preliminary data.</text>
</comment>
<evidence type="ECO:0008006" key="4">
    <source>
        <dbReference type="Google" id="ProtNLM"/>
    </source>
</evidence>
<dbReference type="AlphaFoldDB" id="A0A0J8U7P5"/>
<evidence type="ECO:0000256" key="1">
    <source>
        <dbReference type="SAM" id="Phobius"/>
    </source>
</evidence>
<reference evidence="2 3" key="1">
    <citation type="submission" date="2015-06" db="EMBL/GenBank/DDBJ databases">
        <title>Genome sequence of Mycobacterium conceptionense strain MLE.</title>
        <authorList>
            <person name="Greninger A.L."/>
            <person name="Cunningham G."/>
            <person name="Chiu C.Y."/>
            <person name="Miller S."/>
        </authorList>
    </citation>
    <scope>NUCLEOTIDE SEQUENCE [LARGE SCALE GENOMIC DNA]</scope>
    <source>
        <strain evidence="2 3">MLE</strain>
    </source>
</reference>
<dbReference type="Proteomes" id="UP000037594">
    <property type="component" value="Unassembled WGS sequence"/>
</dbReference>
<gene>
    <name evidence="2" type="ORF">ACT17_14670</name>
</gene>
<feature type="transmembrane region" description="Helical" evidence="1">
    <location>
        <begin position="6"/>
        <end position="36"/>
    </location>
</feature>
<dbReference type="RefSeq" id="WP_048895885.1">
    <property type="nucleotide sequence ID" value="NZ_LFOD01000012.1"/>
</dbReference>
<feature type="transmembrane region" description="Helical" evidence="1">
    <location>
        <begin position="43"/>
        <end position="62"/>
    </location>
</feature>
<name>A0A0J8U7P5_9MYCO</name>
<evidence type="ECO:0000313" key="2">
    <source>
        <dbReference type="EMBL" id="KMV17538.1"/>
    </source>
</evidence>
<protein>
    <recommendedName>
        <fullName evidence="4">Transmembrane protein</fullName>
    </recommendedName>
</protein>
<keyword evidence="1" id="KW-0472">Membrane</keyword>
<dbReference type="PATRIC" id="fig|451644.5.peg.3030"/>
<keyword evidence="1" id="KW-1133">Transmembrane helix</keyword>
<accession>A0A0J8U7P5</accession>
<dbReference type="EMBL" id="LFOD01000012">
    <property type="protein sequence ID" value="KMV17538.1"/>
    <property type="molecule type" value="Genomic_DNA"/>
</dbReference>
<organism evidence="2 3">
    <name type="scientific">Mycolicibacterium conceptionense</name>
    <dbReference type="NCBI Taxonomy" id="451644"/>
    <lineage>
        <taxon>Bacteria</taxon>
        <taxon>Bacillati</taxon>
        <taxon>Actinomycetota</taxon>
        <taxon>Actinomycetes</taxon>
        <taxon>Mycobacteriales</taxon>
        <taxon>Mycobacteriaceae</taxon>
        <taxon>Mycolicibacterium</taxon>
    </lineage>
</organism>